<dbReference type="PANTHER" id="PTHR35807:SF1">
    <property type="entry name" value="TRANSCRIPTIONAL REGULATOR REDD"/>
    <property type="match status" value="1"/>
</dbReference>
<gene>
    <name evidence="8" type="ORF">FB470_003137</name>
</gene>
<dbReference type="CDD" id="cd15831">
    <property type="entry name" value="BTAD"/>
    <property type="match status" value="1"/>
</dbReference>
<keyword evidence="3 5" id="KW-0238">DNA-binding</keyword>
<dbReference type="InterPro" id="IPR005158">
    <property type="entry name" value="BTAD"/>
</dbReference>
<dbReference type="PRINTS" id="PR00364">
    <property type="entry name" value="DISEASERSIST"/>
</dbReference>
<dbReference type="EMBL" id="JAUSUT010000001">
    <property type="protein sequence ID" value="MDQ0379143.1"/>
    <property type="molecule type" value="Genomic_DNA"/>
</dbReference>
<dbReference type="SMART" id="SM00862">
    <property type="entry name" value="Trans_reg_C"/>
    <property type="match status" value="1"/>
</dbReference>
<dbReference type="SUPFAM" id="SSF52540">
    <property type="entry name" value="P-loop containing nucleoside triphosphate hydrolases"/>
    <property type="match status" value="1"/>
</dbReference>
<dbReference type="InterPro" id="IPR016032">
    <property type="entry name" value="Sig_transdc_resp-reg_C-effctor"/>
</dbReference>
<dbReference type="SUPFAM" id="SSF46894">
    <property type="entry name" value="C-terminal effector domain of the bipartite response regulators"/>
    <property type="match status" value="1"/>
</dbReference>
<dbReference type="PANTHER" id="PTHR35807">
    <property type="entry name" value="TRANSCRIPTIONAL REGULATOR REDD-RELATED"/>
    <property type="match status" value="1"/>
</dbReference>
<dbReference type="Gene3D" id="1.10.8.430">
    <property type="entry name" value="Helical domain of apoptotic protease-activating factors"/>
    <property type="match status" value="1"/>
</dbReference>
<dbReference type="PROSITE" id="PS51755">
    <property type="entry name" value="OMPR_PHOB"/>
    <property type="match status" value="1"/>
</dbReference>
<evidence type="ECO:0000259" key="7">
    <source>
        <dbReference type="PROSITE" id="PS51755"/>
    </source>
</evidence>
<dbReference type="Pfam" id="PF00486">
    <property type="entry name" value="Trans_reg_C"/>
    <property type="match status" value="1"/>
</dbReference>
<keyword evidence="9" id="KW-1185">Reference proteome</keyword>
<dbReference type="RefSeq" id="WP_306992288.1">
    <property type="nucleotide sequence ID" value="NZ_JAUSUT010000001.1"/>
</dbReference>
<dbReference type="Proteomes" id="UP001229651">
    <property type="component" value="Unassembled WGS sequence"/>
</dbReference>
<evidence type="ECO:0000256" key="2">
    <source>
        <dbReference type="ARBA" id="ARBA00023015"/>
    </source>
</evidence>
<dbReference type="InterPro" id="IPR011990">
    <property type="entry name" value="TPR-like_helical_dom_sf"/>
</dbReference>
<dbReference type="Pfam" id="PF03704">
    <property type="entry name" value="BTAD"/>
    <property type="match status" value="1"/>
</dbReference>
<comment type="caution">
    <text evidence="8">The sequence shown here is derived from an EMBL/GenBank/DDBJ whole genome shotgun (WGS) entry which is preliminary data.</text>
</comment>
<feature type="compositionally biased region" description="Basic and acidic residues" evidence="6">
    <location>
        <begin position="248"/>
        <end position="262"/>
    </location>
</feature>
<dbReference type="Gene3D" id="3.40.50.300">
    <property type="entry name" value="P-loop containing nucleotide triphosphate hydrolases"/>
    <property type="match status" value="1"/>
</dbReference>
<dbReference type="SUPFAM" id="SSF48452">
    <property type="entry name" value="TPR-like"/>
    <property type="match status" value="3"/>
</dbReference>
<evidence type="ECO:0000313" key="9">
    <source>
        <dbReference type="Proteomes" id="UP001229651"/>
    </source>
</evidence>
<keyword evidence="2" id="KW-0805">Transcription regulation</keyword>
<evidence type="ECO:0000256" key="1">
    <source>
        <dbReference type="ARBA" id="ARBA00005820"/>
    </source>
</evidence>
<dbReference type="CDD" id="cd00383">
    <property type="entry name" value="trans_reg_C"/>
    <property type="match status" value="1"/>
</dbReference>
<feature type="domain" description="OmpR/PhoB-type" evidence="7">
    <location>
        <begin position="1"/>
        <end position="99"/>
    </location>
</feature>
<organism evidence="8 9">
    <name type="scientific">Amycolatopsis thermophila</name>
    <dbReference type="NCBI Taxonomy" id="206084"/>
    <lineage>
        <taxon>Bacteria</taxon>
        <taxon>Bacillati</taxon>
        <taxon>Actinomycetota</taxon>
        <taxon>Actinomycetes</taxon>
        <taxon>Pseudonocardiales</taxon>
        <taxon>Pseudonocardiaceae</taxon>
        <taxon>Amycolatopsis</taxon>
    </lineage>
</organism>
<evidence type="ECO:0000256" key="3">
    <source>
        <dbReference type="ARBA" id="ARBA00023125"/>
    </source>
</evidence>
<reference evidence="8 9" key="1">
    <citation type="submission" date="2023-07" db="EMBL/GenBank/DDBJ databases">
        <title>Sequencing the genomes of 1000 actinobacteria strains.</title>
        <authorList>
            <person name="Klenk H.-P."/>
        </authorList>
    </citation>
    <scope>NUCLEOTIDE SEQUENCE [LARGE SCALE GENOMIC DNA]</scope>
    <source>
        <strain evidence="8 9">DSM 45805</strain>
    </source>
</reference>
<dbReference type="InterPro" id="IPR036388">
    <property type="entry name" value="WH-like_DNA-bd_sf"/>
</dbReference>
<dbReference type="InterPro" id="IPR001867">
    <property type="entry name" value="OmpR/PhoB-type_DNA-bd"/>
</dbReference>
<dbReference type="InterPro" id="IPR042197">
    <property type="entry name" value="Apaf_helical"/>
</dbReference>
<evidence type="ECO:0000313" key="8">
    <source>
        <dbReference type="EMBL" id="MDQ0379143.1"/>
    </source>
</evidence>
<dbReference type="InterPro" id="IPR027417">
    <property type="entry name" value="P-loop_NTPase"/>
</dbReference>
<dbReference type="Gene3D" id="1.25.40.10">
    <property type="entry name" value="Tetratricopeptide repeat domain"/>
    <property type="match status" value="2"/>
</dbReference>
<evidence type="ECO:0000256" key="5">
    <source>
        <dbReference type="PROSITE-ProRule" id="PRU01091"/>
    </source>
</evidence>
<evidence type="ECO:0000256" key="6">
    <source>
        <dbReference type="SAM" id="MobiDB-lite"/>
    </source>
</evidence>
<comment type="similarity">
    <text evidence="1">Belongs to the AfsR/DnrI/RedD regulatory family.</text>
</comment>
<dbReference type="Gene3D" id="1.10.10.10">
    <property type="entry name" value="Winged helix-like DNA-binding domain superfamily/Winged helix DNA-binding domain"/>
    <property type="match status" value="2"/>
</dbReference>
<dbReference type="SMART" id="SM01043">
    <property type="entry name" value="BTAD"/>
    <property type="match status" value="1"/>
</dbReference>
<protein>
    <submittedName>
        <fullName evidence="8">DNA-binding SARP family transcriptional activator/tetratricopeptide (TPR) repeat protein</fullName>
    </submittedName>
</protein>
<name>A0ABU0EV06_9PSEU</name>
<sequence length="950" mass="101567">MAGDDRLRLSVLGPFRAWRGSRQLDLGPVRQRALLAALVLRPDATVSADELLDDVWGLEPPGTGRRVIPTYVFRLRKCLGSESADAVIERTSTGYRFPGAAAEVDEVSLDRLASEAAAAERSGDLAGAVRAASAALDLFDGEPLTGLPGPFVEGHRLRLAERRMALRLDKAGWQVRLGRHAEVIDELTALTRVHPHHESLAALLMRALRGAGRRADALAVYTTLRRRLVDDLGVEPGGTARRAQQAVLRDEPTPAGRERPPRNELPADGELAGRAEELAVLVEPGDPALVTVAAVDGVAGSGKSALAVRAAHRLRPGYPDGCLFVDLHGHTEGHEPLRPEQLLPRMLRAIGVDGEHTAGEFDELVASWRSATASLRLLVVLDNAKSAEQVRPLLPTGAGSRVLVTSRRRLTGLHAERRISLGALDAGAADKLLRRIVGADRVEREPDAARELARLCGGLPLALRLAGARLQNRPTWTFEYLVARLTGEERRLGELAVEDHGIEAALRLSYHQLPEADRRTFRMLGLVPTPVFDPLAVAAVLGCTAAEAERSLERLVDASMLLQPAGGRYRLHDLVGVYARGLAAGEPAPVTAAARGRVLRLYAAAARCASDWGVHDPSSGPAPDDAPFTGWADATAWLDAVGADLTGVVGYAASTGEADYACWIAEGLVEYLMRQGRYEECRAAIDLALPLAELSTDPRMAPALRRAFGTAEGMQGRYERARPWCDEAVRLSRRLGDRHEEARALAMHGTLEAVAGDPAGALAALTEAHALGRRFDDPFLVGLTIANTGLVYFRTGRVDEAQSCLEQGVVFAEKIDRPRAVAMASGALGKFHLGLGRHSEAVAPLRRAARSAEEAGDVDLSADCLSMWGAAEAGLGNASTAVELQRRALGSLTEQSRPQLELEIRNRLGEGLLAVGDAAAAREQFAVVLKRTGPADAERARARAGLTACG</sequence>
<feature type="region of interest" description="Disordered" evidence="6">
    <location>
        <begin position="234"/>
        <end position="270"/>
    </location>
</feature>
<keyword evidence="4" id="KW-0804">Transcription</keyword>
<dbReference type="GO" id="GO:0003677">
    <property type="term" value="F:DNA binding"/>
    <property type="evidence" value="ECO:0007669"/>
    <property type="project" value="UniProtKB-KW"/>
</dbReference>
<feature type="DNA-binding region" description="OmpR/PhoB-type" evidence="5">
    <location>
        <begin position="1"/>
        <end position="99"/>
    </location>
</feature>
<proteinExistence type="inferred from homology"/>
<dbReference type="InterPro" id="IPR051677">
    <property type="entry name" value="AfsR-DnrI-RedD_regulator"/>
</dbReference>
<accession>A0ABU0EV06</accession>
<evidence type="ECO:0000256" key="4">
    <source>
        <dbReference type="ARBA" id="ARBA00023163"/>
    </source>
</evidence>